<dbReference type="AlphaFoldDB" id="A0A2S0MTC7"/>
<dbReference type="Proteomes" id="UP000237655">
    <property type="component" value="Chromosome"/>
</dbReference>
<sequence length="118" mass="12495">MKRLVVPVLIAALAAGIAATGVAANPLSKTLRKTGLSPEDFDIMRQAASVLYVPAPQPGKSVTWSNAKSGSHGSAQLDRVDGQCVVVDHRVHPKGAEKAEQLKTRLCQSGDGRWLLMP</sequence>
<keyword evidence="1" id="KW-0732">Signal</keyword>
<evidence type="ECO:0008006" key="4">
    <source>
        <dbReference type="Google" id="ProtNLM"/>
    </source>
</evidence>
<evidence type="ECO:0000313" key="2">
    <source>
        <dbReference type="EMBL" id="AVO38981.1"/>
    </source>
</evidence>
<feature type="signal peptide" evidence="1">
    <location>
        <begin position="1"/>
        <end position="23"/>
    </location>
</feature>
<accession>A0A2S0MTC7</accession>
<dbReference type="EMBL" id="CP027665">
    <property type="protein sequence ID" value="AVO38981.1"/>
    <property type="molecule type" value="Genomic_DNA"/>
</dbReference>
<proteinExistence type="predicted"/>
<keyword evidence="3" id="KW-1185">Reference proteome</keyword>
<name>A0A2S0MTC7_9RHOB</name>
<protein>
    <recommendedName>
        <fullName evidence="4">Surface antigen domain-containing protein</fullName>
    </recommendedName>
</protein>
<feature type="chain" id="PRO_5015409624" description="Surface antigen domain-containing protein" evidence="1">
    <location>
        <begin position="24"/>
        <end position="118"/>
    </location>
</feature>
<organism evidence="2 3">
    <name type="scientific">Pukyongiella litopenaei</name>
    <dbReference type="NCBI Taxonomy" id="2605946"/>
    <lineage>
        <taxon>Bacteria</taxon>
        <taxon>Pseudomonadati</taxon>
        <taxon>Pseudomonadota</taxon>
        <taxon>Alphaproteobacteria</taxon>
        <taxon>Rhodobacterales</taxon>
        <taxon>Paracoccaceae</taxon>
        <taxon>Pukyongiella</taxon>
    </lineage>
</organism>
<dbReference type="KEGG" id="thas:C6Y53_15540"/>
<gene>
    <name evidence="2" type="ORF">C6Y53_15540</name>
</gene>
<dbReference type="RefSeq" id="WP_106473291.1">
    <property type="nucleotide sequence ID" value="NZ_CP027665.1"/>
</dbReference>
<evidence type="ECO:0000256" key="1">
    <source>
        <dbReference type="SAM" id="SignalP"/>
    </source>
</evidence>
<reference evidence="3" key="1">
    <citation type="submission" date="2018-03" db="EMBL/GenBank/DDBJ databases">
        <title>Genomic analysis of the strain SH-1 isolated from shrimp intestine.</title>
        <authorList>
            <person name="Kim Y.-S."/>
            <person name="Kim S.-E."/>
            <person name="Kim K.-H."/>
        </authorList>
    </citation>
    <scope>NUCLEOTIDE SEQUENCE [LARGE SCALE GENOMIC DNA]</scope>
    <source>
        <strain evidence="3">SH-1</strain>
    </source>
</reference>
<evidence type="ECO:0000313" key="3">
    <source>
        <dbReference type="Proteomes" id="UP000237655"/>
    </source>
</evidence>